<dbReference type="InterPro" id="IPR036390">
    <property type="entry name" value="WH_DNA-bd_sf"/>
</dbReference>
<proteinExistence type="predicted"/>
<dbReference type="Pfam" id="PF01638">
    <property type="entry name" value="HxlR"/>
    <property type="match status" value="1"/>
</dbReference>
<keyword evidence="3" id="KW-0804">Transcription</keyword>
<evidence type="ECO:0000259" key="4">
    <source>
        <dbReference type="PROSITE" id="PS51118"/>
    </source>
</evidence>
<protein>
    <submittedName>
        <fullName evidence="5">Helix-turn-helix domain-containing protein</fullName>
    </submittedName>
</protein>
<dbReference type="EMBL" id="CP117417">
    <property type="protein sequence ID" value="WCT77288.1"/>
    <property type="molecule type" value="Genomic_DNA"/>
</dbReference>
<evidence type="ECO:0000256" key="2">
    <source>
        <dbReference type="ARBA" id="ARBA00023125"/>
    </source>
</evidence>
<evidence type="ECO:0000313" key="5">
    <source>
        <dbReference type="EMBL" id="WCT77288.1"/>
    </source>
</evidence>
<evidence type="ECO:0000313" key="6">
    <source>
        <dbReference type="Proteomes" id="UP001218231"/>
    </source>
</evidence>
<evidence type="ECO:0000256" key="1">
    <source>
        <dbReference type="ARBA" id="ARBA00023015"/>
    </source>
</evidence>
<organism evidence="5 6">
    <name type="scientific">Novosphingobium humi</name>
    <dbReference type="NCBI Taxonomy" id="2282397"/>
    <lineage>
        <taxon>Bacteria</taxon>
        <taxon>Pseudomonadati</taxon>
        <taxon>Pseudomonadota</taxon>
        <taxon>Alphaproteobacteria</taxon>
        <taxon>Sphingomonadales</taxon>
        <taxon>Sphingomonadaceae</taxon>
        <taxon>Novosphingobium</taxon>
    </lineage>
</organism>
<evidence type="ECO:0000256" key="3">
    <source>
        <dbReference type="ARBA" id="ARBA00023163"/>
    </source>
</evidence>
<dbReference type="Gene3D" id="1.10.10.10">
    <property type="entry name" value="Winged helix-like DNA-binding domain superfamily/Winged helix DNA-binding domain"/>
    <property type="match status" value="1"/>
</dbReference>
<dbReference type="InterPro" id="IPR002577">
    <property type="entry name" value="HTH_HxlR"/>
</dbReference>
<name>A0ABY7TWA1_9SPHN</name>
<dbReference type="Proteomes" id="UP001218231">
    <property type="component" value="Chromosome"/>
</dbReference>
<dbReference type="SUPFAM" id="SSF46785">
    <property type="entry name" value="Winged helix' DNA-binding domain"/>
    <property type="match status" value="1"/>
</dbReference>
<dbReference type="PANTHER" id="PTHR33204:SF37">
    <property type="entry name" value="HTH-TYPE TRANSCRIPTIONAL REGULATOR YODB"/>
    <property type="match status" value="1"/>
</dbReference>
<keyword evidence="1" id="KW-0805">Transcription regulation</keyword>
<accession>A0ABY7TWA1</accession>
<keyword evidence="2" id="KW-0238">DNA-binding</keyword>
<dbReference type="InterPro" id="IPR036388">
    <property type="entry name" value="WH-like_DNA-bd_sf"/>
</dbReference>
<gene>
    <name evidence="5" type="ORF">PQ457_15430</name>
</gene>
<dbReference type="PANTHER" id="PTHR33204">
    <property type="entry name" value="TRANSCRIPTIONAL REGULATOR, MARR FAMILY"/>
    <property type="match status" value="1"/>
</dbReference>
<sequence length="137" mass="15322">MQESTFLSPAYPDVTASKRGDVFARNCPTRQLLDRVGDKWSILLLGMLGEGEMRFSALKRRVDGISQKMLAQTLRTLERDGLISRHVEPTVPVSVTYAITPLGRELLGALQWLIDWAETRMGAVAEAQIAYDLRMAD</sequence>
<reference evidence="5 6" key="1">
    <citation type="submission" date="2023-02" db="EMBL/GenBank/DDBJ databases">
        <title>Genome sequence of Novosphingobium humi KACC 19094.</title>
        <authorList>
            <person name="Kim S."/>
            <person name="Heo J."/>
            <person name="Kwon S.-W."/>
        </authorList>
    </citation>
    <scope>NUCLEOTIDE SEQUENCE [LARGE SCALE GENOMIC DNA]</scope>
    <source>
        <strain evidence="5 6">KACC 19094</strain>
    </source>
</reference>
<dbReference type="PROSITE" id="PS51118">
    <property type="entry name" value="HTH_HXLR"/>
    <property type="match status" value="1"/>
</dbReference>
<dbReference type="RefSeq" id="WP_273617668.1">
    <property type="nucleotide sequence ID" value="NZ_CP117417.1"/>
</dbReference>
<keyword evidence="6" id="KW-1185">Reference proteome</keyword>
<feature type="domain" description="HTH hxlR-type" evidence="4">
    <location>
        <begin position="27"/>
        <end position="125"/>
    </location>
</feature>